<keyword evidence="2" id="KW-0067">ATP-binding</keyword>
<keyword evidence="1" id="KW-0547">Nucleotide-binding</keyword>
<dbReference type="GO" id="GO:0004672">
    <property type="term" value="F:protein kinase activity"/>
    <property type="evidence" value="ECO:0007669"/>
    <property type="project" value="InterPro"/>
</dbReference>
<dbReference type="InterPro" id="IPR001245">
    <property type="entry name" value="Ser-Thr/Tyr_kinase_cat_dom"/>
</dbReference>
<dbReference type="Pfam" id="PF22215">
    <property type="entry name" value="MLKL_N"/>
    <property type="match status" value="1"/>
</dbReference>
<comment type="caution">
    <text evidence="4">The sequence shown here is derived from an EMBL/GenBank/DDBJ whole genome shotgun (WGS) entry which is preliminary data.</text>
</comment>
<name>A0A6A3VP41_9STRA</name>
<dbReference type="Proteomes" id="UP000433483">
    <property type="component" value="Unassembled WGS sequence"/>
</dbReference>
<keyword evidence="5" id="KW-1185">Reference proteome</keyword>
<protein>
    <recommendedName>
        <fullName evidence="3">Protein kinase domain-containing protein</fullName>
    </recommendedName>
</protein>
<evidence type="ECO:0000259" key="3">
    <source>
        <dbReference type="PROSITE" id="PS50011"/>
    </source>
</evidence>
<dbReference type="GO" id="GO:0005524">
    <property type="term" value="F:ATP binding"/>
    <property type="evidence" value="ECO:0007669"/>
    <property type="project" value="UniProtKB-KW"/>
</dbReference>
<proteinExistence type="predicted"/>
<dbReference type="InterPro" id="IPR050198">
    <property type="entry name" value="Non-receptor_tyrosine_kinases"/>
</dbReference>
<dbReference type="AlphaFoldDB" id="A0A6A3VP41"/>
<organism evidence="4 5">
    <name type="scientific">Phytophthora fragariae</name>
    <dbReference type="NCBI Taxonomy" id="53985"/>
    <lineage>
        <taxon>Eukaryota</taxon>
        <taxon>Sar</taxon>
        <taxon>Stramenopiles</taxon>
        <taxon>Oomycota</taxon>
        <taxon>Peronosporomycetes</taxon>
        <taxon>Peronosporales</taxon>
        <taxon>Peronosporaceae</taxon>
        <taxon>Phytophthora</taxon>
    </lineage>
</organism>
<dbReference type="GO" id="GO:0007166">
    <property type="term" value="P:cell surface receptor signaling pathway"/>
    <property type="evidence" value="ECO:0007669"/>
    <property type="project" value="InterPro"/>
</dbReference>
<dbReference type="InterPro" id="IPR054000">
    <property type="entry name" value="MLKL_N"/>
</dbReference>
<sequence length="541" mass="60186">MVPSDMDDLQVPGVGSVAETLPCIQHLCNHMKEARPACTRVATRLQNLQQELRRMSEEGHPPALESLAGYVEVFANFLQLLRKYHNKHLIFRVAEHQKMTERLKQVNEQLAQVFAALDVGAPTNWDTSWQIDCRLQEQALTNAVDKSDIRSLQSSRAQLEALLTLKFEVEKRADRHDGMSMILIQSLMGKISAEMKRTEVTLPPWFLPLYEVEVEAEPFAGGHFGKVHRGVMRSGEKVVVEFFSVDELVTDERAQVQVEKELGRLFQLRHSNVVTMLGGSHVSTPPFVVYEDTDNGNLGCFLARSDNKKKIWTMLHEAALGLDYLHKKGFTHGHLKLSNILVGTDGQAKLTDFGLNAMRRYSALSKKFPDAVAKDDLRWRAPECLVKGPTTTSDVYAFGMCIVEAVTDAVPFALVDPSNIGETTLEQPDEMNETEWQLVLAMTSKDPSERAPLHDVIENLKEFVARAACEEPSSTEQTCVSCSAVVAAGSRFCSQCGTQLPPSTTNQSTPTLCMPGSVYVSKDTTVPALIAVDFILVRIRN</sequence>
<dbReference type="Gene3D" id="1.10.510.10">
    <property type="entry name" value="Transferase(Phosphotransferase) domain 1"/>
    <property type="match status" value="1"/>
</dbReference>
<dbReference type="Gene3D" id="1.20.930.20">
    <property type="entry name" value="Adaptor protein Cbl, N-terminal domain"/>
    <property type="match status" value="1"/>
</dbReference>
<evidence type="ECO:0000256" key="1">
    <source>
        <dbReference type="ARBA" id="ARBA00022741"/>
    </source>
</evidence>
<reference evidence="4 5" key="1">
    <citation type="submission" date="2018-08" db="EMBL/GenBank/DDBJ databases">
        <title>Genomic investigation of the strawberry pathogen Phytophthora fragariae indicates pathogenicity is determined by transcriptional variation in three key races.</title>
        <authorList>
            <person name="Adams T.M."/>
            <person name="Armitage A.D."/>
            <person name="Sobczyk M.K."/>
            <person name="Bates H.J."/>
            <person name="Dunwell J.M."/>
            <person name="Nellist C.F."/>
            <person name="Harrison R.J."/>
        </authorList>
    </citation>
    <scope>NUCLEOTIDE SEQUENCE [LARGE SCALE GENOMIC DNA]</scope>
    <source>
        <strain evidence="4 5">NOV-27</strain>
    </source>
</reference>
<dbReference type="InterPro" id="IPR011009">
    <property type="entry name" value="Kinase-like_dom_sf"/>
</dbReference>
<dbReference type="SUPFAM" id="SSF56112">
    <property type="entry name" value="Protein kinase-like (PK-like)"/>
    <property type="match status" value="1"/>
</dbReference>
<evidence type="ECO:0000313" key="4">
    <source>
        <dbReference type="EMBL" id="KAE9170828.1"/>
    </source>
</evidence>
<dbReference type="Pfam" id="PF07714">
    <property type="entry name" value="PK_Tyr_Ser-Thr"/>
    <property type="match status" value="1"/>
</dbReference>
<dbReference type="InterPro" id="IPR036537">
    <property type="entry name" value="Adaptor_Cbl_N_dom_sf"/>
</dbReference>
<gene>
    <name evidence="4" type="ORF">PF005_g27398</name>
</gene>
<feature type="domain" description="Protein kinase" evidence="3">
    <location>
        <begin position="213"/>
        <end position="464"/>
    </location>
</feature>
<dbReference type="PROSITE" id="PS50011">
    <property type="entry name" value="PROTEIN_KINASE_DOM"/>
    <property type="match status" value="1"/>
</dbReference>
<dbReference type="InterPro" id="IPR059179">
    <property type="entry name" value="MLKL-like_MCAfunc"/>
</dbReference>
<dbReference type="EMBL" id="QXGB01003429">
    <property type="protein sequence ID" value="KAE9170828.1"/>
    <property type="molecule type" value="Genomic_DNA"/>
</dbReference>
<accession>A0A6A3VP41</accession>
<dbReference type="PANTHER" id="PTHR24418">
    <property type="entry name" value="TYROSINE-PROTEIN KINASE"/>
    <property type="match status" value="1"/>
</dbReference>
<dbReference type="CDD" id="cd21037">
    <property type="entry name" value="MLKL_NTD"/>
    <property type="match status" value="1"/>
</dbReference>
<evidence type="ECO:0000313" key="5">
    <source>
        <dbReference type="Proteomes" id="UP000433483"/>
    </source>
</evidence>
<dbReference type="OrthoDB" id="4062651at2759"/>
<evidence type="ECO:0000256" key="2">
    <source>
        <dbReference type="ARBA" id="ARBA00022840"/>
    </source>
</evidence>
<dbReference type="InterPro" id="IPR000719">
    <property type="entry name" value="Prot_kinase_dom"/>
</dbReference>